<accession>A0AAE4MC28</accession>
<dbReference type="PROSITE" id="PS00687">
    <property type="entry name" value="ALDEHYDE_DEHYDR_GLU"/>
    <property type="match status" value="1"/>
</dbReference>
<dbReference type="GO" id="GO:0102984">
    <property type="term" value="F:sulfoacetaldehyde dehydrogenase activity"/>
    <property type="evidence" value="ECO:0007669"/>
    <property type="project" value="UniProtKB-EC"/>
</dbReference>
<name>A0AAE4MC28_9EURY</name>
<keyword evidence="2 4" id="KW-0560">Oxidoreductase</keyword>
<dbReference type="InterPro" id="IPR015590">
    <property type="entry name" value="Aldehyde_DH_dom"/>
</dbReference>
<dbReference type="SUPFAM" id="SSF53720">
    <property type="entry name" value="ALDH-like"/>
    <property type="match status" value="1"/>
</dbReference>
<evidence type="ECO:0000256" key="4">
    <source>
        <dbReference type="RuleBase" id="RU003345"/>
    </source>
</evidence>
<dbReference type="PANTHER" id="PTHR42991:SF1">
    <property type="entry name" value="ALDEHYDE DEHYDROGENASE"/>
    <property type="match status" value="1"/>
</dbReference>
<dbReference type="InterPro" id="IPR016162">
    <property type="entry name" value="Ald_DH_N"/>
</dbReference>
<evidence type="ECO:0000256" key="2">
    <source>
        <dbReference type="ARBA" id="ARBA00023002"/>
    </source>
</evidence>
<dbReference type="Gene3D" id="3.40.605.10">
    <property type="entry name" value="Aldehyde Dehydrogenase, Chain A, domain 1"/>
    <property type="match status" value="1"/>
</dbReference>
<gene>
    <name evidence="6" type="primary">safD</name>
    <name evidence="6" type="ORF">McpAg1_06150</name>
</gene>
<dbReference type="PANTHER" id="PTHR42991">
    <property type="entry name" value="ALDEHYDE DEHYDROGENASE"/>
    <property type="match status" value="1"/>
</dbReference>
<dbReference type="InterPro" id="IPR016161">
    <property type="entry name" value="Ald_DH/histidinol_DH"/>
</dbReference>
<dbReference type="EMBL" id="JAWDKA010000003">
    <property type="protein sequence ID" value="MDV0441429.1"/>
    <property type="molecule type" value="Genomic_DNA"/>
</dbReference>
<sequence length="476" mass="51893">MGESYYIGGKLTSSPNTIPVLFPYTGEVFAEVDIAGTEDQARAADSATAGFSETRLIPAYKRAEILQRIADLIEKNRDRFVEILIHESGKPFRQAHMEVTRAADVMRLSAEEAVRVNGEILTLDSAATGEGYVGYYSRVPSGPILCITPFNYPLNLACHKIGPAIAAGCSFVLKPSSKTPMSALLLGKLVLEAGYPPAAVNVVPCFGDNSETLVRDPRFTVLSFTGSPAVGWRLKEIFPGRRIGLELGGNAPAVIHKDADLDYAARRIAEGAVVNAGQSCISVQRVYIHNAVYDECLKKIMAHMRSFVVGDPRNPETDIGSMISEEEARRAGEKVRQAVMRGARLLLGGIREGSVMHPTILERPSSDMGIYSSEAFSPVITVDQYSDIDEAIQMMNESRYGLQGCIFTNSIDILQKLSVVSECGTLVVNDYPSYRSDAMPYGGTKLSGIGREGPKYLIEEFMERKLIVVKQFASIT</sequence>
<dbReference type="InterPro" id="IPR051020">
    <property type="entry name" value="ALDH-related_metabolic_enz"/>
</dbReference>
<dbReference type="InterPro" id="IPR016163">
    <property type="entry name" value="Ald_DH_C"/>
</dbReference>
<protein>
    <submittedName>
        <fullName evidence="6">Sulfoacetaldehyde dehydrogenase</fullName>
        <ecNumber evidence="6">1.2.1.73</ecNumber>
    </submittedName>
</protein>
<dbReference type="Proteomes" id="UP001273136">
    <property type="component" value="Unassembled WGS sequence"/>
</dbReference>
<evidence type="ECO:0000313" key="7">
    <source>
        <dbReference type="Proteomes" id="UP001273136"/>
    </source>
</evidence>
<dbReference type="FunFam" id="3.40.605.10:FF:000063">
    <property type="entry name" value="Succinate-semialdehyde dehydrogenase, mitochondrial"/>
    <property type="match status" value="1"/>
</dbReference>
<evidence type="ECO:0000256" key="1">
    <source>
        <dbReference type="ARBA" id="ARBA00009986"/>
    </source>
</evidence>
<organism evidence="6 7">
    <name type="scientific">Methanorbis furvi</name>
    <dbReference type="NCBI Taxonomy" id="3028299"/>
    <lineage>
        <taxon>Archaea</taxon>
        <taxon>Methanobacteriati</taxon>
        <taxon>Methanobacteriota</taxon>
        <taxon>Stenosarchaea group</taxon>
        <taxon>Methanomicrobia</taxon>
        <taxon>Methanomicrobiales</taxon>
        <taxon>Methanocorpusculaceae</taxon>
        <taxon>Methanorbis</taxon>
    </lineage>
</organism>
<feature type="active site" evidence="3">
    <location>
        <position position="246"/>
    </location>
</feature>
<dbReference type="Gene3D" id="3.40.309.10">
    <property type="entry name" value="Aldehyde Dehydrogenase, Chain A, domain 2"/>
    <property type="match status" value="1"/>
</dbReference>
<reference evidence="6" key="1">
    <citation type="submission" date="2023-06" db="EMBL/GenBank/DDBJ databases">
        <title>Genome sequence of Methancorpusculaceae sp. Ag1.</title>
        <authorList>
            <person name="Protasov E."/>
            <person name="Platt K."/>
            <person name="Poehlein A."/>
            <person name="Daniel R."/>
            <person name="Brune A."/>
        </authorList>
    </citation>
    <scope>NUCLEOTIDE SEQUENCE</scope>
    <source>
        <strain evidence="6">Ag1</strain>
    </source>
</reference>
<evidence type="ECO:0000259" key="5">
    <source>
        <dbReference type="Pfam" id="PF00171"/>
    </source>
</evidence>
<keyword evidence="7" id="KW-1185">Reference proteome</keyword>
<dbReference type="InterPro" id="IPR029510">
    <property type="entry name" value="Ald_DH_CS_GLU"/>
</dbReference>
<comment type="caution">
    <text evidence="6">The sequence shown here is derived from an EMBL/GenBank/DDBJ whole genome shotgun (WGS) entry which is preliminary data.</text>
</comment>
<comment type="similarity">
    <text evidence="1 4">Belongs to the aldehyde dehydrogenase family.</text>
</comment>
<feature type="domain" description="Aldehyde dehydrogenase" evidence="5">
    <location>
        <begin position="14"/>
        <end position="466"/>
    </location>
</feature>
<dbReference type="EC" id="1.2.1.73" evidence="6"/>
<evidence type="ECO:0000256" key="3">
    <source>
        <dbReference type="PROSITE-ProRule" id="PRU10007"/>
    </source>
</evidence>
<proteinExistence type="inferred from homology"/>
<dbReference type="RefSeq" id="WP_338093828.1">
    <property type="nucleotide sequence ID" value="NZ_JAWDKA010000003.1"/>
</dbReference>
<dbReference type="GO" id="GO:0008911">
    <property type="term" value="F:lactaldehyde dehydrogenase (NAD+) activity"/>
    <property type="evidence" value="ECO:0007669"/>
    <property type="project" value="TreeGrafter"/>
</dbReference>
<evidence type="ECO:0000313" key="6">
    <source>
        <dbReference type="EMBL" id="MDV0441429.1"/>
    </source>
</evidence>
<dbReference type="AlphaFoldDB" id="A0AAE4MC28"/>
<dbReference type="Pfam" id="PF00171">
    <property type="entry name" value="Aldedh"/>
    <property type="match status" value="1"/>
</dbReference>